<keyword evidence="5" id="KW-1185">Reference proteome</keyword>
<dbReference type="KEGG" id="ache:ACHE_20212A"/>
<dbReference type="Pfam" id="PF24883">
    <property type="entry name" value="NPHP3_N"/>
    <property type="match status" value="1"/>
</dbReference>
<keyword evidence="1" id="KW-0677">Repeat</keyword>
<dbReference type="Proteomes" id="UP000637239">
    <property type="component" value="Chromosome 2"/>
</dbReference>
<evidence type="ECO:0000313" key="5">
    <source>
        <dbReference type="Proteomes" id="UP000637239"/>
    </source>
</evidence>
<accession>A0A7R7ZKM6</accession>
<evidence type="ECO:0000256" key="1">
    <source>
        <dbReference type="ARBA" id="ARBA00022737"/>
    </source>
</evidence>
<gene>
    <name evidence="4" type="ORF">ACHE_20212A</name>
</gene>
<sequence length="351" mass="40057">MKQLVDKGLAKTEHEAKVKQEMGDPVDIVLKLKDMIGTAVKPCPEAALAWTGVVFALQMMINPIKETETNRKGIQHVIERMSWYWELSSHILKERDPNGTSYAGLRSGLKEQLIQLYKALLSYQMKSVCSYYQNRGFVFLKDLVQLHDWNGQLDNINKIEATFQGSVTQYDMQQRTGLDQQKLGTLGDISGHLQKLPSRQRDLQEEEKNSGCLKDLRLTNPEDDMKRIEDSKDLLLHESFIWILSHPCFTEWMDDKGSQFLWIKGDPGKGKTMLLIGIIKELSRRPHKSSPLSFYFCQATDAKLNNATAVLRGLTYQMLVQQPSLISHLRKEYDTAGPKLFEGVNAFTSMS</sequence>
<evidence type="ECO:0000259" key="3">
    <source>
        <dbReference type="Pfam" id="PF24883"/>
    </source>
</evidence>
<feature type="domain" description="NWD NACHT-NTPase N-terminal" evidence="2">
    <location>
        <begin position="1"/>
        <end position="164"/>
    </location>
</feature>
<proteinExistence type="predicted"/>
<dbReference type="Pfam" id="PF17100">
    <property type="entry name" value="NACHT_N"/>
    <property type="match status" value="1"/>
</dbReference>
<dbReference type="SUPFAM" id="SSF52540">
    <property type="entry name" value="P-loop containing nucleoside triphosphate hydrolases"/>
    <property type="match status" value="1"/>
</dbReference>
<dbReference type="InterPro" id="IPR031359">
    <property type="entry name" value="NACHT_N"/>
</dbReference>
<protein>
    <recommendedName>
        <fullName evidence="6">NACHT domain-containing protein</fullName>
    </recommendedName>
</protein>
<dbReference type="RefSeq" id="XP_043133276.1">
    <property type="nucleotide sequence ID" value="XM_043284490.1"/>
</dbReference>
<dbReference type="EMBL" id="AP024417">
    <property type="protein sequence ID" value="BCR84754.1"/>
    <property type="molecule type" value="Genomic_DNA"/>
</dbReference>
<dbReference type="InterPro" id="IPR056884">
    <property type="entry name" value="NPHP3-like_N"/>
</dbReference>
<dbReference type="AlphaFoldDB" id="A0A7R7ZKM6"/>
<evidence type="ECO:0000259" key="2">
    <source>
        <dbReference type="Pfam" id="PF17100"/>
    </source>
</evidence>
<organism evidence="4 5">
    <name type="scientific">Aspergillus chevalieri</name>
    <name type="common">Eurotium chevalieri</name>
    <dbReference type="NCBI Taxonomy" id="182096"/>
    <lineage>
        <taxon>Eukaryota</taxon>
        <taxon>Fungi</taxon>
        <taxon>Dikarya</taxon>
        <taxon>Ascomycota</taxon>
        <taxon>Pezizomycotina</taxon>
        <taxon>Eurotiomycetes</taxon>
        <taxon>Eurotiomycetidae</taxon>
        <taxon>Eurotiales</taxon>
        <taxon>Aspergillaceae</taxon>
        <taxon>Aspergillus</taxon>
        <taxon>Aspergillus subgen. Aspergillus</taxon>
    </lineage>
</organism>
<feature type="domain" description="Nephrocystin 3-like N-terminal" evidence="3">
    <location>
        <begin position="241"/>
        <end position="334"/>
    </location>
</feature>
<reference evidence="4" key="1">
    <citation type="submission" date="2021-01" db="EMBL/GenBank/DDBJ databases">
        <authorList>
            <consortium name="Aspergillus chevalieri M1 genome sequencing consortium"/>
            <person name="Kazuki M."/>
            <person name="Futagami T."/>
        </authorList>
    </citation>
    <scope>NUCLEOTIDE SEQUENCE</scope>
    <source>
        <strain evidence="4">M1</strain>
    </source>
</reference>
<dbReference type="InterPro" id="IPR027417">
    <property type="entry name" value="P-loop_NTPase"/>
</dbReference>
<evidence type="ECO:0000313" key="4">
    <source>
        <dbReference type="EMBL" id="BCR84754.1"/>
    </source>
</evidence>
<name>A0A7R7ZKM6_ASPCH</name>
<dbReference type="PANTHER" id="PTHR10039:SF14">
    <property type="entry name" value="NACHT DOMAIN-CONTAINING PROTEIN"/>
    <property type="match status" value="1"/>
</dbReference>
<reference evidence="4" key="2">
    <citation type="submission" date="2021-02" db="EMBL/GenBank/DDBJ databases">
        <title>Aspergillus chevalieri M1 genome sequence.</title>
        <authorList>
            <person name="Kadooka C."/>
            <person name="Mori K."/>
            <person name="Futagami T."/>
        </authorList>
    </citation>
    <scope>NUCLEOTIDE SEQUENCE</scope>
    <source>
        <strain evidence="4">M1</strain>
    </source>
</reference>
<evidence type="ECO:0008006" key="6">
    <source>
        <dbReference type="Google" id="ProtNLM"/>
    </source>
</evidence>
<dbReference type="GeneID" id="66979113"/>
<dbReference type="PANTHER" id="PTHR10039">
    <property type="entry name" value="AMELOGENIN"/>
    <property type="match status" value="1"/>
</dbReference>